<dbReference type="EMBL" id="PYGF01000002">
    <property type="protein sequence ID" value="PSL06333.1"/>
    <property type="molecule type" value="Genomic_DNA"/>
</dbReference>
<name>A0A2P8EA30_9BACT</name>
<dbReference type="AlphaFoldDB" id="A0A2P8EA30"/>
<gene>
    <name evidence="1" type="ORF">CLV48_102148</name>
</gene>
<sequence>MMPDDEKSITHVRAIGVIRGQKNIVHELHLFPRKDAFRVKDDKNLI</sequence>
<evidence type="ECO:0000313" key="1">
    <source>
        <dbReference type="EMBL" id="PSL06333.1"/>
    </source>
</evidence>
<proteinExistence type="predicted"/>
<organism evidence="1 2">
    <name type="scientific">Cecembia rubra</name>
    <dbReference type="NCBI Taxonomy" id="1485585"/>
    <lineage>
        <taxon>Bacteria</taxon>
        <taxon>Pseudomonadati</taxon>
        <taxon>Bacteroidota</taxon>
        <taxon>Cytophagia</taxon>
        <taxon>Cytophagales</taxon>
        <taxon>Cyclobacteriaceae</taxon>
        <taxon>Cecembia</taxon>
    </lineage>
</organism>
<comment type="caution">
    <text evidence="1">The sequence shown here is derived from an EMBL/GenBank/DDBJ whole genome shotgun (WGS) entry which is preliminary data.</text>
</comment>
<evidence type="ECO:0000313" key="2">
    <source>
        <dbReference type="Proteomes" id="UP000240708"/>
    </source>
</evidence>
<keyword evidence="2" id="KW-1185">Reference proteome</keyword>
<protein>
    <submittedName>
        <fullName evidence="1">Uncharacterized protein</fullName>
    </submittedName>
</protein>
<accession>A0A2P8EA30</accession>
<reference evidence="1 2" key="1">
    <citation type="submission" date="2018-03" db="EMBL/GenBank/DDBJ databases">
        <title>Genomic Encyclopedia of Archaeal and Bacterial Type Strains, Phase II (KMG-II): from individual species to whole genera.</title>
        <authorList>
            <person name="Goeker M."/>
        </authorList>
    </citation>
    <scope>NUCLEOTIDE SEQUENCE [LARGE SCALE GENOMIC DNA]</scope>
    <source>
        <strain evidence="1 2">DSM 28057</strain>
    </source>
</reference>
<dbReference type="Proteomes" id="UP000240708">
    <property type="component" value="Unassembled WGS sequence"/>
</dbReference>